<dbReference type="InterPro" id="IPR000906">
    <property type="entry name" value="ZU5_dom"/>
</dbReference>
<dbReference type="Pfam" id="PF12733">
    <property type="entry name" value="Cadherin-like"/>
    <property type="match status" value="1"/>
</dbReference>
<dbReference type="KEGG" id="cohn:KCTCHS21_06680"/>
<proteinExistence type="predicted"/>
<evidence type="ECO:0008006" key="6">
    <source>
        <dbReference type="Google" id="ProtNLM"/>
    </source>
</evidence>
<evidence type="ECO:0000313" key="5">
    <source>
        <dbReference type="Proteomes" id="UP000289856"/>
    </source>
</evidence>
<dbReference type="GO" id="GO:0046872">
    <property type="term" value="F:metal ion binding"/>
    <property type="evidence" value="ECO:0007669"/>
    <property type="project" value="InterPro"/>
</dbReference>
<dbReference type="InterPro" id="IPR015914">
    <property type="entry name" value="PAPs_N"/>
</dbReference>
<dbReference type="PANTHER" id="PTHR22953:SF153">
    <property type="entry name" value="PURPLE ACID PHOSPHATASE"/>
    <property type="match status" value="1"/>
</dbReference>
<dbReference type="InterPro" id="IPR004843">
    <property type="entry name" value="Calcineurin-like_PHP"/>
</dbReference>
<gene>
    <name evidence="4" type="ORF">KCTCHS21_06680</name>
</gene>
<organism evidence="4 5">
    <name type="scientific">Cohnella abietis</name>
    <dbReference type="NCBI Taxonomy" id="2507935"/>
    <lineage>
        <taxon>Bacteria</taxon>
        <taxon>Bacillati</taxon>
        <taxon>Bacillota</taxon>
        <taxon>Bacilli</taxon>
        <taxon>Bacillales</taxon>
        <taxon>Paenibacillaceae</taxon>
        <taxon>Cohnella</taxon>
    </lineage>
</organism>
<dbReference type="Pfam" id="PF00149">
    <property type="entry name" value="Metallophos"/>
    <property type="match status" value="2"/>
</dbReference>
<dbReference type="Gene3D" id="3.60.21.10">
    <property type="match status" value="2"/>
</dbReference>
<evidence type="ECO:0000259" key="3">
    <source>
        <dbReference type="PROSITE" id="PS51272"/>
    </source>
</evidence>
<dbReference type="InterPro" id="IPR001119">
    <property type="entry name" value="SLH_dom"/>
</dbReference>
<evidence type="ECO:0000256" key="1">
    <source>
        <dbReference type="ARBA" id="ARBA00022729"/>
    </source>
</evidence>
<keyword evidence="5" id="KW-1185">Reference proteome</keyword>
<name>A0A3T1CZS4_9BACL</name>
<dbReference type="OrthoDB" id="9801679at2"/>
<dbReference type="InterPro" id="IPR044060">
    <property type="entry name" value="Bacterial_rp_domain"/>
</dbReference>
<dbReference type="SUPFAM" id="SSF56300">
    <property type="entry name" value="Metallo-dependent phosphatases"/>
    <property type="match status" value="2"/>
</dbReference>
<dbReference type="Gene3D" id="2.160.20.110">
    <property type="match status" value="1"/>
</dbReference>
<dbReference type="Gene3D" id="2.60.220.30">
    <property type="match status" value="1"/>
</dbReference>
<dbReference type="Gene3D" id="2.60.40.380">
    <property type="entry name" value="Purple acid phosphatase-like, N-terminal"/>
    <property type="match status" value="1"/>
</dbReference>
<dbReference type="PANTHER" id="PTHR22953">
    <property type="entry name" value="ACID PHOSPHATASE RELATED"/>
    <property type="match status" value="1"/>
</dbReference>
<dbReference type="Pfam" id="PF18998">
    <property type="entry name" value="Flg_new_2"/>
    <property type="match status" value="1"/>
</dbReference>
<dbReference type="EMBL" id="AP019400">
    <property type="protein sequence ID" value="BBI31269.1"/>
    <property type="molecule type" value="Genomic_DNA"/>
</dbReference>
<dbReference type="GO" id="GO:0003993">
    <property type="term" value="F:acid phosphatase activity"/>
    <property type="evidence" value="ECO:0007669"/>
    <property type="project" value="InterPro"/>
</dbReference>
<dbReference type="PROSITE" id="PS51272">
    <property type="entry name" value="SLH"/>
    <property type="match status" value="3"/>
</dbReference>
<dbReference type="InterPro" id="IPR025883">
    <property type="entry name" value="Cadherin-like_domain"/>
</dbReference>
<dbReference type="Pfam" id="PF16656">
    <property type="entry name" value="Pur_ac_phosph_N"/>
    <property type="match status" value="1"/>
</dbReference>
<dbReference type="InterPro" id="IPR008963">
    <property type="entry name" value="Purple_acid_Pase-like_N"/>
</dbReference>
<protein>
    <recommendedName>
        <fullName evidence="6">Metallophosphoesterase</fullName>
    </recommendedName>
</protein>
<feature type="domain" description="SLH" evidence="3">
    <location>
        <begin position="1807"/>
        <end position="1862"/>
    </location>
</feature>
<dbReference type="InterPro" id="IPR029052">
    <property type="entry name" value="Metallo-depent_PP-like"/>
</dbReference>
<evidence type="ECO:0000313" key="4">
    <source>
        <dbReference type="EMBL" id="BBI31269.1"/>
    </source>
</evidence>
<reference evidence="4 5" key="1">
    <citation type="submission" date="2019-01" db="EMBL/GenBank/DDBJ databases">
        <title>Complete genome sequence of Cohnella hallensis HS21 isolated from Korean fir (Abies koreana) rhizospheric soil.</title>
        <authorList>
            <person name="Jiang L."/>
            <person name="Kang S.W."/>
            <person name="Kim S."/>
            <person name="Jung J."/>
            <person name="Kim C.Y."/>
            <person name="Kim D.H."/>
            <person name="Kim S.W."/>
            <person name="Lee J."/>
        </authorList>
    </citation>
    <scope>NUCLEOTIDE SEQUENCE [LARGE SCALE GENOMIC DNA]</scope>
    <source>
        <strain evidence="4 5">HS21</strain>
    </source>
</reference>
<dbReference type="Gene3D" id="2.60.40.2700">
    <property type="match status" value="1"/>
</dbReference>
<dbReference type="PROSITE" id="PS51145">
    <property type="entry name" value="ZU5"/>
    <property type="match status" value="1"/>
</dbReference>
<sequence>MNRTTRPTSKLILTMLVVLLAISGLATPMTVKTASAAAPAAIPSQIAISIAGGAEEGKSAMSFNWLTDLTVNNSVIVYGKSSNLADGVIKNATMSTPAAANIIPVNKQTNFKAINSFNVVIQDLIPETKYYYKVGNDSNGYSAIASFTAPANPNDKKPFSFVVSPDTQGTSVSTYDNTKKLYDYIKANEQDAAFLIHNGDIVEDASYSDYWQYFFDAADNLLSTLPIMATPGNHDSATYDQNLVQINARFNYSSLRQPSGLSPAAAGTVYSFEYGDALFISLNSNASTADNNIQYKFLADETAATTKAWKILNMHAGPYDPGSSHYTLDNVTGKKLTDAGVDLVLTGHEHAYARSTLRTTSTAAGAGSVEKAKFGEAPTYVIGGSVYNYGYSLDARDSSSWNDFFYDLRINKTGTGGGAIYSPGVYSKVEVTSNSIIYKAYYKATGSENPFRVIDTFTITKSGDKITQPIGGGKAPTSTTFMFDSFKQEVGKYIARFNWVTPVTTKETQLYYAKKSDFESNGGKFTNVIVGTNNTVDLSSNIANANYNSAGTSYSVAAIQSHKAETTVLDPGTEYVYSVGDGSRNVTNVVSPASFSTPASNLDTFNFTWISDSQQNSSSYDATLNLYTQHAQKALNQAFVDFPDASFVMSSGDQVNFGFDTWEWDAFFEANADTFARVPLYMATGNHEYDGAGNSWAPNNSWNSVDPTLQNLLGRQNPPKNGASYYGGGDGTQRMVAGIDKLQYESSNYYYIYGDTLFLVMDYQDQSTPSQIKAQEDWMKSVVKQNPTKWRVAVFHKSLFGYRMATPVLSWTNAFDQAGIDVVLMGHDHVYVRTNLFANGASIDPQAYGDGTTYITNYSSNNDRRGGLYTKDPTKVAYVDVRAVGPGYANISISPTEIRVTSKGYDTDGVLVMGDTNALVTNKPRTPNLSGWIYPAVPQDTNEFTIKSVAVTGIAKEGQTLSAAVTPSSATATFRWERSTDGSSWTAITGETSSNYKIKTADVSMYLRSVATGTLFYNGVATSSATAKVTPLGGNSAVTVKIKTANDLVAISAGFGTSAYPVDGKYELSADIDMNDVTFSAIGGGTTATPFIGTFNGRGYTIRNLKISSSNNNTGFFAYLGAGSRVVNLKLVNVDITGSNSTGAIAGTSSGTIENSYVDGKVTGSGYTGGIVGLLYAGTLQNSFVSAEVSGKTVGGLIGGTNYNNSGSPISKPDTTTGNVIINNFVKGTVTGLVGGQYFAAVVGDMGGSSGSLLKTLNGNIVTNTVNEVTPGKIAGYWSGSRPIIDSNQVNYYDSSKLTTSGLPSSISPVFVGKTASDLAQKTAFEALGWDFTIAWDWDAIKNVPVPKTIIIGGEEEDEFALTVDGGTITVDGNAVDSPVQIKEDSQVTVSATVPEGQRFVRWTATGLTNESYTANPLTFTMPVNQVTLKAEYENITIINVDLSDLMVGGTTVSGFSANTTSYTVNVPNNQSSLTVTAIAVDAKATVAIAGGDNLVVGDNTVTVTVTAEDGETTKVYTIIVKRAAAQGGGGIVTPVQDNKQTLPAGTGGTAQFTNNAVTITVPAGATEKQLTITVDKVLNTSQLLSNKDVLLSPVYEILKSFTENFLKPITLTITFDPKTIGANQIASLFYYDEAKKGWVEIGGKVSGDRITAEVNHFTKFAVFAVDTKVEESPENKPEENVEVKFSDIAGHWAEASIKQVAAQGIVGGYADGTFKPKSEVTRAEFAVLLARMLKLQGNGAALKFTDNSSIGAWAKQEIAQAVQAGIVNGYGDGSFRPNAKISRAEMVAMIANALGLAKKANAVTAFADDAEIPAWTKAAVAATVENGIVQGVSGNKFAPKQTATRAEAAVVLLKALAFASK</sequence>
<dbReference type="SUPFAM" id="SSF49363">
    <property type="entry name" value="Purple acid phosphatase, N-terminal domain"/>
    <property type="match status" value="1"/>
</dbReference>
<feature type="domain" description="SLH" evidence="3">
    <location>
        <begin position="1681"/>
        <end position="1741"/>
    </location>
</feature>
<dbReference type="Pfam" id="PF00395">
    <property type="entry name" value="SLH"/>
    <property type="match status" value="3"/>
</dbReference>
<evidence type="ECO:0000259" key="2">
    <source>
        <dbReference type="PROSITE" id="PS51145"/>
    </source>
</evidence>
<keyword evidence="1" id="KW-0732">Signal</keyword>
<dbReference type="Proteomes" id="UP000289856">
    <property type="component" value="Chromosome"/>
</dbReference>
<feature type="domain" description="ZU5" evidence="2">
    <location>
        <begin position="1538"/>
        <end position="1667"/>
    </location>
</feature>
<feature type="domain" description="SLH" evidence="3">
    <location>
        <begin position="1742"/>
        <end position="1805"/>
    </location>
</feature>
<dbReference type="PROSITE" id="PS00430">
    <property type="entry name" value="TONB_DEPENDENT_REC_1"/>
    <property type="match status" value="1"/>
</dbReference>
<accession>A0A3T1CZS4</accession>
<dbReference type="InterPro" id="IPR039331">
    <property type="entry name" value="PAPs-like"/>
</dbReference>
<dbReference type="InterPro" id="IPR010916">
    <property type="entry name" value="TonB_box_CS"/>
</dbReference>